<reference evidence="5 6" key="1">
    <citation type="submission" date="2017-07" db="EMBL/GenBank/DDBJ databases">
        <title>An improved, manually edited Actinidia chinensis var. chinensis (kiwifruit) genome highlights the challenges associated with draft genomes and gene prediction in plants.</title>
        <authorList>
            <person name="Pilkington S."/>
            <person name="Crowhurst R."/>
            <person name="Hilario E."/>
            <person name="Nardozza S."/>
            <person name="Fraser L."/>
            <person name="Peng Y."/>
            <person name="Gunaseelan K."/>
            <person name="Simpson R."/>
            <person name="Tahir J."/>
            <person name="Deroles S."/>
            <person name="Templeton K."/>
            <person name="Luo Z."/>
            <person name="Davy M."/>
            <person name="Cheng C."/>
            <person name="Mcneilage M."/>
            <person name="Scaglione D."/>
            <person name="Liu Y."/>
            <person name="Zhang Q."/>
            <person name="Datson P."/>
            <person name="De Silva N."/>
            <person name="Gardiner S."/>
            <person name="Bassett H."/>
            <person name="Chagne D."/>
            <person name="Mccallum J."/>
            <person name="Dzierzon H."/>
            <person name="Deng C."/>
            <person name="Wang Y.-Y."/>
            <person name="Barron N."/>
            <person name="Manako K."/>
            <person name="Bowen J."/>
            <person name="Foster T."/>
            <person name="Erridge Z."/>
            <person name="Tiffin H."/>
            <person name="Waite C."/>
            <person name="Davies K."/>
            <person name="Grierson E."/>
            <person name="Laing W."/>
            <person name="Kirk R."/>
            <person name="Chen X."/>
            <person name="Wood M."/>
            <person name="Montefiori M."/>
            <person name="Brummell D."/>
            <person name="Schwinn K."/>
            <person name="Catanach A."/>
            <person name="Fullerton C."/>
            <person name="Li D."/>
            <person name="Meiyalaghan S."/>
            <person name="Nieuwenhuizen N."/>
            <person name="Read N."/>
            <person name="Prakash R."/>
            <person name="Hunter D."/>
            <person name="Zhang H."/>
            <person name="Mckenzie M."/>
            <person name="Knabel M."/>
            <person name="Harris A."/>
            <person name="Allan A."/>
            <person name="Chen A."/>
            <person name="Janssen B."/>
            <person name="Plunkett B."/>
            <person name="Dwamena C."/>
            <person name="Voogd C."/>
            <person name="Leif D."/>
            <person name="Lafferty D."/>
            <person name="Souleyre E."/>
            <person name="Varkonyi-Gasic E."/>
            <person name="Gambi F."/>
            <person name="Hanley J."/>
            <person name="Yao J.-L."/>
            <person name="Cheung J."/>
            <person name="David K."/>
            <person name="Warren B."/>
            <person name="Marsh K."/>
            <person name="Snowden K."/>
            <person name="Lin-Wang K."/>
            <person name="Brian L."/>
            <person name="Martinez-Sanchez M."/>
            <person name="Wang M."/>
            <person name="Ileperuma N."/>
            <person name="Macnee N."/>
            <person name="Campin R."/>
            <person name="Mcatee P."/>
            <person name="Drummond R."/>
            <person name="Espley R."/>
            <person name="Ireland H."/>
            <person name="Wu R."/>
            <person name="Atkinson R."/>
            <person name="Karunairetnam S."/>
            <person name="Bulley S."/>
            <person name="Chunkath S."/>
            <person name="Hanley Z."/>
            <person name="Storey R."/>
            <person name="Thrimawithana A."/>
            <person name="Thomson S."/>
            <person name="David C."/>
            <person name="Testolin R."/>
        </authorList>
    </citation>
    <scope>NUCLEOTIDE SEQUENCE [LARGE SCALE GENOMIC DNA]</scope>
    <source>
        <strain evidence="6">cv. Red5</strain>
        <tissue evidence="5">Young leaf</tissue>
    </source>
</reference>
<dbReference type="Pfam" id="PF19078">
    <property type="entry name" value="Big_12"/>
    <property type="match status" value="1"/>
</dbReference>
<dbReference type="Proteomes" id="UP000241394">
    <property type="component" value="Chromosome LG3"/>
</dbReference>
<keyword evidence="2" id="KW-0472">Membrane</keyword>
<dbReference type="OrthoDB" id="1936312at2759"/>
<dbReference type="Gramene" id="PSS33751">
    <property type="protein sequence ID" value="PSS33751"/>
    <property type="gene ID" value="CEY00_Acc04151"/>
</dbReference>
<feature type="compositionally biased region" description="Basic and acidic residues" evidence="1">
    <location>
        <begin position="1084"/>
        <end position="1103"/>
    </location>
</feature>
<organism evidence="5 6">
    <name type="scientific">Actinidia chinensis var. chinensis</name>
    <name type="common">Chinese soft-hair kiwi</name>
    <dbReference type="NCBI Taxonomy" id="1590841"/>
    <lineage>
        <taxon>Eukaryota</taxon>
        <taxon>Viridiplantae</taxon>
        <taxon>Streptophyta</taxon>
        <taxon>Embryophyta</taxon>
        <taxon>Tracheophyta</taxon>
        <taxon>Spermatophyta</taxon>
        <taxon>Magnoliopsida</taxon>
        <taxon>eudicotyledons</taxon>
        <taxon>Gunneridae</taxon>
        <taxon>Pentapetalae</taxon>
        <taxon>asterids</taxon>
        <taxon>Ericales</taxon>
        <taxon>Actinidiaceae</taxon>
        <taxon>Actinidia</taxon>
    </lineage>
</organism>
<feature type="domain" description="Bacterial Ig-like" evidence="4">
    <location>
        <begin position="347"/>
        <end position="440"/>
    </location>
</feature>
<reference evidence="6" key="2">
    <citation type="journal article" date="2018" name="BMC Genomics">
        <title>A manually annotated Actinidia chinensis var. chinensis (kiwifruit) genome highlights the challenges associated with draft genomes and gene prediction in plants.</title>
        <authorList>
            <person name="Pilkington S.M."/>
            <person name="Crowhurst R."/>
            <person name="Hilario E."/>
            <person name="Nardozza S."/>
            <person name="Fraser L."/>
            <person name="Peng Y."/>
            <person name="Gunaseelan K."/>
            <person name="Simpson R."/>
            <person name="Tahir J."/>
            <person name="Deroles S.C."/>
            <person name="Templeton K."/>
            <person name="Luo Z."/>
            <person name="Davy M."/>
            <person name="Cheng C."/>
            <person name="McNeilage M."/>
            <person name="Scaglione D."/>
            <person name="Liu Y."/>
            <person name="Zhang Q."/>
            <person name="Datson P."/>
            <person name="De Silva N."/>
            <person name="Gardiner S.E."/>
            <person name="Bassett H."/>
            <person name="Chagne D."/>
            <person name="McCallum J."/>
            <person name="Dzierzon H."/>
            <person name="Deng C."/>
            <person name="Wang Y.Y."/>
            <person name="Barron L."/>
            <person name="Manako K."/>
            <person name="Bowen J."/>
            <person name="Foster T.M."/>
            <person name="Erridge Z.A."/>
            <person name="Tiffin H."/>
            <person name="Waite C.N."/>
            <person name="Davies K.M."/>
            <person name="Grierson E.P."/>
            <person name="Laing W.A."/>
            <person name="Kirk R."/>
            <person name="Chen X."/>
            <person name="Wood M."/>
            <person name="Montefiori M."/>
            <person name="Brummell D.A."/>
            <person name="Schwinn K.E."/>
            <person name="Catanach A."/>
            <person name="Fullerton C."/>
            <person name="Li D."/>
            <person name="Meiyalaghan S."/>
            <person name="Nieuwenhuizen N."/>
            <person name="Read N."/>
            <person name="Prakash R."/>
            <person name="Hunter D."/>
            <person name="Zhang H."/>
            <person name="McKenzie M."/>
            <person name="Knabel M."/>
            <person name="Harris A."/>
            <person name="Allan A.C."/>
            <person name="Gleave A."/>
            <person name="Chen A."/>
            <person name="Janssen B.J."/>
            <person name="Plunkett B."/>
            <person name="Ampomah-Dwamena C."/>
            <person name="Voogd C."/>
            <person name="Leif D."/>
            <person name="Lafferty D."/>
            <person name="Souleyre E.J.F."/>
            <person name="Varkonyi-Gasic E."/>
            <person name="Gambi F."/>
            <person name="Hanley J."/>
            <person name="Yao J.L."/>
            <person name="Cheung J."/>
            <person name="David K.M."/>
            <person name="Warren B."/>
            <person name="Marsh K."/>
            <person name="Snowden K.C."/>
            <person name="Lin-Wang K."/>
            <person name="Brian L."/>
            <person name="Martinez-Sanchez M."/>
            <person name="Wang M."/>
            <person name="Ileperuma N."/>
            <person name="Macnee N."/>
            <person name="Campin R."/>
            <person name="McAtee P."/>
            <person name="Drummond R.S.M."/>
            <person name="Espley R.V."/>
            <person name="Ireland H.S."/>
            <person name="Wu R."/>
            <person name="Atkinson R.G."/>
            <person name="Karunairetnam S."/>
            <person name="Bulley S."/>
            <person name="Chunkath S."/>
            <person name="Hanley Z."/>
            <person name="Storey R."/>
            <person name="Thrimawithana A.H."/>
            <person name="Thomson S."/>
            <person name="David C."/>
            <person name="Testolin R."/>
            <person name="Huang H."/>
            <person name="Hellens R.P."/>
            <person name="Schaffer R.J."/>
        </authorList>
    </citation>
    <scope>NUCLEOTIDE SEQUENCE [LARGE SCALE GENOMIC DNA]</scope>
    <source>
        <strain evidence="6">cv. Red5</strain>
    </source>
</reference>
<feature type="transmembrane region" description="Helical" evidence="2">
    <location>
        <begin position="661"/>
        <end position="684"/>
    </location>
</feature>
<feature type="transmembrane region" description="Helical" evidence="2">
    <location>
        <begin position="952"/>
        <end position="975"/>
    </location>
</feature>
<dbReference type="OMA" id="SNEYFTY"/>
<evidence type="ECO:0000313" key="6">
    <source>
        <dbReference type="Proteomes" id="UP000241394"/>
    </source>
</evidence>
<feature type="compositionally biased region" description="Polar residues" evidence="1">
    <location>
        <begin position="1068"/>
        <end position="1082"/>
    </location>
</feature>
<evidence type="ECO:0000256" key="2">
    <source>
        <dbReference type="SAM" id="Phobius"/>
    </source>
</evidence>
<dbReference type="PANTHER" id="PTHR34677:SF3">
    <property type="entry name" value="BACTERIAL IG-LIKE DOMAIN-CONTAINING PROTEIN"/>
    <property type="match status" value="1"/>
</dbReference>
<feature type="compositionally biased region" description="Polar residues" evidence="1">
    <location>
        <begin position="1114"/>
        <end position="1128"/>
    </location>
</feature>
<dbReference type="PANTHER" id="PTHR34677">
    <property type="match status" value="1"/>
</dbReference>
<gene>
    <name evidence="5" type="ORF">CEY00_Acc04151</name>
</gene>
<feature type="region of interest" description="Disordered" evidence="1">
    <location>
        <begin position="1065"/>
        <end position="1128"/>
    </location>
</feature>
<dbReference type="InParanoid" id="A0A2R6RUR5"/>
<dbReference type="STRING" id="1590841.A0A2R6RUR5"/>
<dbReference type="InterPro" id="IPR044048">
    <property type="entry name" value="Big_12"/>
</dbReference>
<name>A0A2R6RUR5_ACTCC</name>
<feature type="region of interest" description="Disordered" evidence="1">
    <location>
        <begin position="1015"/>
        <end position="1035"/>
    </location>
</feature>
<proteinExistence type="predicted"/>
<evidence type="ECO:0000259" key="4">
    <source>
        <dbReference type="Pfam" id="PF19078"/>
    </source>
</evidence>
<keyword evidence="2" id="KW-0812">Transmembrane</keyword>
<dbReference type="AlphaFoldDB" id="A0A2R6RUR5"/>
<sequence>MGMFRVLPVYLCIAVLLVGVFSSSGSTVLIRFNEAPPARSRFSTAVFRYSIVEPDGSSVCKNNGCSILCKLDGQILRPCSTDIVVLKNLTVNQKHKFVLNVTTWDRKSNSTSYSWFIDTTPPTATIFSKQSYTSAEKVEIDVIFSEACSGQGGFKCINSSNCDIIVNGPAHVDASSLRMIKPGIKYSLDIIFSWSISYARVIIRMTDKFCHDQAGNQFTRTNGSIFTVHLDRRPVLVDLWMSVPSYELVLNGVPRTVIATNKMEDLRVFLDFSSPIINSTEQILTALRVNSGHFIPSQGRSGNRRFGFELKNISRTQIVTVELEAASVIGRSGMPVSPVAPITFLYDSSEPGVGLSTSSSRDTKDSSINVIIEFTKPVFGFKASKVEVEGGSLTRFKEISRALYSLTVQAVSQDLSVLVPAGQVDDISGNANLASNLLNIKHYSTPSTSIALHSFMTAGILATSLAAAVLSVSSASLAAVGIQASGGTVFPDPSMNLHGMVGHLQVFVLADWLSVSLPVDYSETTKGLRWLLPREKLPWKKESSSMWPNHLYQVQTNLVMQESHLSIGAPYRKGAYHAYELNSTKFSSYSQGELPFPTETYPRSGWLPAQQNISMKNIAYGLPLGSNEYFTYFLRGEPLSASSVIRRMEEYTGWQDLEMNLFWLGVGGVGLLITHTLILLFLRWRTRTSTHGILSVPRFALFLLILMLPCISQSAAFVIRGGTTRGILTGTFLLAIPAGFILSACLFLIIAIFCDKFAQYTEVKLLREKEPWYTKLWLLFTGRPTIGKWLYREGLPSSFLPRLGILFENRRGPPVFVLVDQNDPDNKSKCTESGPSGIGRMRAVNSENSNEETKVPVSKRVSGCARSSYIVLDLLRRSSLGAVAGAYPSGGFKQSLFTLIITSVQFLYLFTLKPYISRGVQAVESVSLLCEAGFFVLSISPNGSNLIREHNFGYAMLGFLLLTYVSQIINEWYAIIKCLLKLSQPQQSSFKLGLKNATKGLLLPFLPRRHWPRVIGESSQPKTGLGSGPETEFGRRNTRASHLEPLSAMTATVVPVVSPSLSPKLNAMQMTSSPTAKATLSRQKPGEGKQLKGHKLEPRSDMKKLRKLARASFSRGSNYEEGSTSYGL</sequence>
<keyword evidence="2" id="KW-1133">Transmembrane helix</keyword>
<feature type="transmembrane region" description="Helical" evidence="2">
    <location>
        <begin position="731"/>
        <end position="754"/>
    </location>
</feature>
<evidence type="ECO:0000313" key="5">
    <source>
        <dbReference type="EMBL" id="PSS33751.1"/>
    </source>
</evidence>
<comment type="caution">
    <text evidence="5">The sequence shown here is derived from an EMBL/GenBank/DDBJ whole genome shotgun (WGS) entry which is preliminary data.</text>
</comment>
<dbReference type="EMBL" id="NKQK01000003">
    <property type="protein sequence ID" value="PSS33751.1"/>
    <property type="molecule type" value="Genomic_DNA"/>
</dbReference>
<protein>
    <submittedName>
        <fullName evidence="5">Myotubularin-related protein like</fullName>
    </submittedName>
</protein>
<evidence type="ECO:0000256" key="1">
    <source>
        <dbReference type="SAM" id="MobiDB-lite"/>
    </source>
</evidence>
<feature type="chain" id="PRO_5015338044" evidence="3">
    <location>
        <begin position="23"/>
        <end position="1128"/>
    </location>
</feature>
<accession>A0A2R6RUR5</accession>
<keyword evidence="3" id="KW-0732">Signal</keyword>
<feature type="signal peptide" evidence="3">
    <location>
        <begin position="1"/>
        <end position="22"/>
    </location>
</feature>
<keyword evidence="6" id="KW-1185">Reference proteome</keyword>
<evidence type="ECO:0000256" key="3">
    <source>
        <dbReference type="SAM" id="SignalP"/>
    </source>
</evidence>
<feature type="transmembrane region" description="Helical" evidence="2">
    <location>
        <begin position="696"/>
        <end position="719"/>
    </location>
</feature>